<dbReference type="CDD" id="cd08892">
    <property type="entry name" value="SRPBCC_Aha1"/>
    <property type="match status" value="1"/>
</dbReference>
<keyword evidence="5" id="KW-0560">Oxidoreductase</keyword>
<name>A0A1Y5HZC7_OSTTA</name>
<feature type="domain" description="Fe2OG dioxygenase" evidence="9">
    <location>
        <begin position="215"/>
        <end position="335"/>
    </location>
</feature>
<sequence>MYVDGASTTRRTAFRDAEKRYQLKLVEQFRVSANGKRRGGRFVAEPTDLSDVLDFSVDDERSSRRSLVSTSGTTETYAIDGHPGFYYVKNALSAEEQRTWVRAAVSELCEPPARTNFAKELGELPSGLWNAAQEDLMLFDGAWARPGREVKRGDAEERFFARHLLKKLRWATVGAPFEWTSRVYEPDVPRRAISDDLVELTRRIARAAPEKWTFDAQAGLVNYYQPGDTLNGHMDDAENNLDRPIVSISLGCPAVFLLGHENRDKSPTAMILRSGDAVILGGESRKCYHGVPRVFASDESLEFELPTCLRAEAWDDDAYASFRTDEIEQTGRVERVERKPNRTFSSDSSSGISGSPGIGLGIGVLGSFRSGKMSGRLDGTARTYSSGKSNTEPSSSSTFGSGAFLNASTTTISPLRPAPSTLALDARTRTALCRPRSENLKEPWFPVVSRVATPFTRVFTVVRAFIPASVAVVVVTPSTGVTPRRASMAKFGEGDERWIVDERADGANVHGWHWEEKDALPWSRERLGALCGGAEAKKDALLQAFPEVSFVKCVGLTKCEGEAYVNKRKGKIIPGYELEVEIAYEGECRGKACGGKVKMPYVADENADEDPECVAAPASDSTEDSIVREAVLKTLVPIILEGVRTFVKEMAKGGPGGDAPVSAEAAAKAEAAKAADAAKKAAAKENTRSDKAAPLSQKNHTIKITENFYCRPRDICEALMDGSRVMHFTRSRCSGLNGSTGKFDMFDGNIQGETIDYVPGEKIVQKWRFNSWPDDHYSTVTITFREPDPGNCWVDLVQTDVPECDKFGNETVMDTTENGWKNLIFARIRQVFGYGA</sequence>
<dbReference type="InterPro" id="IPR027450">
    <property type="entry name" value="AlkB-like"/>
</dbReference>
<dbReference type="GO" id="GO:0035516">
    <property type="term" value="F:broad specificity oxidative DNA demethylase activity"/>
    <property type="evidence" value="ECO:0007669"/>
    <property type="project" value="TreeGrafter"/>
</dbReference>
<dbReference type="PROSITE" id="PS51471">
    <property type="entry name" value="FE2OG_OXY"/>
    <property type="match status" value="1"/>
</dbReference>
<dbReference type="Gene3D" id="3.15.10.20">
    <property type="entry name" value="Activator of Hsp90 ATPase Aha1, N-terminal domain"/>
    <property type="match status" value="1"/>
</dbReference>
<dbReference type="Gene3D" id="2.60.120.590">
    <property type="entry name" value="Alpha-ketoglutarate-dependent dioxygenase AlkB-like"/>
    <property type="match status" value="1"/>
</dbReference>
<keyword evidence="4" id="KW-0223">Dioxygenase</keyword>
<dbReference type="InterPro" id="IPR036338">
    <property type="entry name" value="Aha1"/>
</dbReference>
<dbReference type="Proteomes" id="UP000195557">
    <property type="component" value="Unassembled WGS sequence"/>
</dbReference>
<dbReference type="GO" id="GO:0051087">
    <property type="term" value="F:protein-folding chaperone binding"/>
    <property type="evidence" value="ECO:0007669"/>
    <property type="project" value="InterPro"/>
</dbReference>
<dbReference type="AlphaFoldDB" id="A0A1Y5HZC7"/>
<evidence type="ECO:0000256" key="4">
    <source>
        <dbReference type="ARBA" id="ARBA00022964"/>
    </source>
</evidence>
<dbReference type="EMBL" id="KZ155838">
    <property type="protein sequence ID" value="OUS42646.1"/>
    <property type="molecule type" value="Genomic_DNA"/>
</dbReference>
<gene>
    <name evidence="10" type="ORF">BE221DRAFT_61370</name>
</gene>
<dbReference type="PANTHER" id="PTHR16557:SF11">
    <property type="entry name" value="ALPHA-KETOGLUTARATE-DEPENDENT DIOXYGENASE ALKB"/>
    <property type="match status" value="1"/>
</dbReference>
<dbReference type="SMART" id="SM01000">
    <property type="entry name" value="Aha1_N"/>
    <property type="match status" value="1"/>
</dbReference>
<dbReference type="InterPro" id="IPR015310">
    <property type="entry name" value="AHSA1-like_N"/>
</dbReference>
<dbReference type="InterPro" id="IPR023393">
    <property type="entry name" value="START-like_dom_sf"/>
</dbReference>
<reference evidence="10" key="1">
    <citation type="submission" date="2017-04" db="EMBL/GenBank/DDBJ databases">
        <title>Population genomics of picophytoplankton unveils novel chromosome hypervariability.</title>
        <authorList>
            <consortium name="DOE Joint Genome Institute"/>
            <person name="Blanc-Mathieu R."/>
            <person name="Krasovec M."/>
            <person name="Hebrard M."/>
            <person name="Yau S."/>
            <person name="Desgranges E."/>
            <person name="Martin J."/>
            <person name="Schackwitz W."/>
            <person name="Kuo A."/>
            <person name="Salin G."/>
            <person name="Donnadieu C."/>
            <person name="Desdevises Y."/>
            <person name="Sanchez-Ferandin S."/>
            <person name="Moreau H."/>
            <person name="Rivals E."/>
            <person name="Grigoriev I.V."/>
            <person name="Grimsley N."/>
            <person name="Eyre-Walker A."/>
            <person name="Piganeau G."/>
        </authorList>
    </citation>
    <scope>NUCLEOTIDE SEQUENCE [LARGE SCALE GENOMIC DNA]</scope>
    <source>
        <strain evidence="10">RCC 1115</strain>
    </source>
</reference>
<dbReference type="SUPFAM" id="SSF103111">
    <property type="entry name" value="Activator of Hsp90 ATPase, Aha1"/>
    <property type="match status" value="1"/>
</dbReference>
<comment type="cofactor">
    <cofactor evidence="7">
        <name>Fe(2+)</name>
        <dbReference type="ChEBI" id="CHEBI:29033"/>
    </cofactor>
    <text evidence="7">Binds 1 Fe(2+) ion per subunit.</text>
</comment>
<feature type="binding site" evidence="7">
    <location>
        <position position="235"/>
    </location>
    <ligand>
        <name>Fe cation</name>
        <dbReference type="ChEBI" id="CHEBI:24875"/>
        <note>catalytic</note>
    </ligand>
</feature>
<evidence type="ECO:0000259" key="9">
    <source>
        <dbReference type="PROSITE" id="PS51471"/>
    </source>
</evidence>
<evidence type="ECO:0000256" key="7">
    <source>
        <dbReference type="PIRSR" id="PIRSR604574-2"/>
    </source>
</evidence>
<evidence type="ECO:0000256" key="2">
    <source>
        <dbReference type="ARBA" id="ARBA00007879"/>
    </source>
</evidence>
<dbReference type="Pfam" id="PF08327">
    <property type="entry name" value="AHSA1"/>
    <property type="match status" value="1"/>
</dbReference>
<keyword evidence="6 7" id="KW-0408">Iron</keyword>
<accession>A0A1Y5HZC7</accession>
<evidence type="ECO:0000256" key="8">
    <source>
        <dbReference type="SAM" id="MobiDB-lite"/>
    </source>
</evidence>
<dbReference type="SUPFAM" id="SSF51197">
    <property type="entry name" value="Clavaminate synthase-like"/>
    <property type="match status" value="1"/>
</dbReference>
<proteinExistence type="inferred from homology"/>
<dbReference type="InterPro" id="IPR037151">
    <property type="entry name" value="AlkB-like_sf"/>
</dbReference>
<feature type="binding site" evidence="7">
    <location>
        <position position="289"/>
    </location>
    <ligand>
        <name>Fe cation</name>
        <dbReference type="ChEBI" id="CHEBI:24875"/>
        <note>catalytic</note>
    </ligand>
</feature>
<evidence type="ECO:0000256" key="5">
    <source>
        <dbReference type="ARBA" id="ARBA00023002"/>
    </source>
</evidence>
<evidence type="ECO:0000313" key="10">
    <source>
        <dbReference type="EMBL" id="OUS42646.1"/>
    </source>
</evidence>
<dbReference type="eggNOG" id="KOG2936">
    <property type="taxonomic scope" value="Eukaryota"/>
</dbReference>
<feature type="region of interest" description="Disordered" evidence="8">
    <location>
        <begin position="379"/>
        <end position="400"/>
    </location>
</feature>
<evidence type="ECO:0000256" key="6">
    <source>
        <dbReference type="ARBA" id="ARBA00023004"/>
    </source>
</evidence>
<dbReference type="GO" id="GO:0035515">
    <property type="term" value="F:oxidative RNA demethylase activity"/>
    <property type="evidence" value="ECO:0007669"/>
    <property type="project" value="TreeGrafter"/>
</dbReference>
<dbReference type="InterPro" id="IPR005123">
    <property type="entry name" value="Oxoglu/Fe-dep_dioxygenase_dom"/>
</dbReference>
<dbReference type="InterPro" id="IPR013538">
    <property type="entry name" value="ASHA1/2-like_C"/>
</dbReference>
<dbReference type="Pfam" id="PF13532">
    <property type="entry name" value="2OG-FeII_Oxy_2"/>
    <property type="match status" value="1"/>
</dbReference>
<feature type="compositionally biased region" description="Polar residues" evidence="8">
    <location>
        <begin position="382"/>
        <end position="400"/>
    </location>
</feature>
<protein>
    <submittedName>
        <fullName evidence="10">DNA alkylation damage repair protein</fullName>
    </submittedName>
</protein>
<organism evidence="10">
    <name type="scientific">Ostreococcus tauri</name>
    <name type="common">Marine green alga</name>
    <dbReference type="NCBI Taxonomy" id="70448"/>
    <lineage>
        <taxon>Eukaryota</taxon>
        <taxon>Viridiplantae</taxon>
        <taxon>Chlorophyta</taxon>
        <taxon>Mamiellophyceae</taxon>
        <taxon>Mamiellales</taxon>
        <taxon>Bathycoccaceae</taxon>
        <taxon>Ostreococcus</taxon>
    </lineage>
</organism>
<evidence type="ECO:0000256" key="1">
    <source>
        <dbReference type="ARBA" id="ARBA00006817"/>
    </source>
</evidence>
<keyword evidence="3 7" id="KW-0479">Metal-binding</keyword>
<dbReference type="Gene3D" id="3.30.530.20">
    <property type="match status" value="1"/>
</dbReference>
<dbReference type="PANTHER" id="PTHR16557">
    <property type="entry name" value="ALKYLATED DNA REPAIR PROTEIN ALKB-RELATED"/>
    <property type="match status" value="1"/>
</dbReference>
<dbReference type="GO" id="GO:0008198">
    <property type="term" value="F:ferrous iron binding"/>
    <property type="evidence" value="ECO:0007669"/>
    <property type="project" value="TreeGrafter"/>
</dbReference>
<dbReference type="GO" id="GO:0005737">
    <property type="term" value="C:cytoplasm"/>
    <property type="evidence" value="ECO:0007669"/>
    <property type="project" value="TreeGrafter"/>
</dbReference>
<evidence type="ECO:0000256" key="3">
    <source>
        <dbReference type="ARBA" id="ARBA00022723"/>
    </source>
</evidence>
<dbReference type="InterPro" id="IPR004574">
    <property type="entry name" value="Alkb"/>
</dbReference>
<dbReference type="Pfam" id="PF09229">
    <property type="entry name" value="Aha1_N"/>
    <property type="match status" value="1"/>
</dbReference>
<dbReference type="GO" id="GO:0001671">
    <property type="term" value="F:ATPase activator activity"/>
    <property type="evidence" value="ECO:0007669"/>
    <property type="project" value="InterPro"/>
</dbReference>
<feature type="binding site" evidence="7">
    <location>
        <position position="233"/>
    </location>
    <ligand>
        <name>Fe cation</name>
        <dbReference type="ChEBI" id="CHEBI:24875"/>
        <note>catalytic</note>
    </ligand>
</feature>
<dbReference type="GO" id="GO:0035513">
    <property type="term" value="P:oxidative RNA demethylation"/>
    <property type="evidence" value="ECO:0007669"/>
    <property type="project" value="TreeGrafter"/>
</dbReference>
<dbReference type="SUPFAM" id="SSF55961">
    <property type="entry name" value="Bet v1-like"/>
    <property type="match status" value="1"/>
</dbReference>
<comment type="similarity">
    <text evidence="1">Belongs to the AHA1 family.</text>
</comment>
<comment type="similarity">
    <text evidence="2">Belongs to the alkB family.</text>
</comment>